<evidence type="ECO:0000256" key="3">
    <source>
        <dbReference type="ARBA" id="ARBA00022763"/>
    </source>
</evidence>
<dbReference type="EMBL" id="PYDT01000003">
    <property type="protein sequence ID" value="THU65483.1"/>
    <property type="molecule type" value="Genomic_DNA"/>
</dbReference>
<dbReference type="GO" id="GO:0000400">
    <property type="term" value="F:four-way junction DNA binding"/>
    <property type="evidence" value="ECO:0007669"/>
    <property type="project" value="TreeGrafter"/>
</dbReference>
<keyword evidence="3" id="KW-0227">DNA damage</keyword>
<evidence type="ECO:0000256" key="6">
    <source>
        <dbReference type="ARBA" id="ARBA00023242"/>
    </source>
</evidence>
<sequence>MSETSRFRSFEGGHGALKGAQTAWDMLSGEQMQKHITTGCEELDAILGGGIHCKEVTEVGGVPGIGKTQLGYVYPFQLRIVLKGSEVATEAYTKPYRIQLAVNVQIPVECGGLGGKAIYIDTEGSFMVERAHQIAEGCISDLLDNTAHRLKDFPACPEILQPNSFLANIFYFRICSYTEQIATINYLEKFLEEQKDVKIIVVDSITFHFRQDFDDLALRTRVLGGMSLKLMRFAKKYSLAVVLLNQVTTKFVEGSFHLTLALGDTWSHACTNRIILYWNGNDRHAYIDKSPSLRSATTPFLITGKGIRNATSHCKRVRMM</sequence>
<keyword evidence="4" id="KW-0067">ATP-binding</keyword>
<evidence type="ECO:0000259" key="8">
    <source>
        <dbReference type="PROSITE" id="PS50162"/>
    </source>
</evidence>
<dbReference type="GO" id="GO:0007131">
    <property type="term" value="P:reciprocal meiotic recombination"/>
    <property type="evidence" value="ECO:0007669"/>
    <property type="project" value="TreeGrafter"/>
</dbReference>
<dbReference type="PANTHER" id="PTHR46239">
    <property type="entry name" value="DNA REPAIR PROTEIN RAD51 HOMOLOG 3 RAD51C"/>
    <property type="match status" value="1"/>
</dbReference>
<evidence type="ECO:0000256" key="7">
    <source>
        <dbReference type="ARBA" id="ARBA00040674"/>
    </source>
</evidence>
<dbReference type="GO" id="GO:0033065">
    <property type="term" value="C:Rad51C-XRCC3 complex"/>
    <property type="evidence" value="ECO:0007669"/>
    <property type="project" value="TreeGrafter"/>
</dbReference>
<dbReference type="SUPFAM" id="SSF52540">
    <property type="entry name" value="P-loop containing nucleoside triphosphate hydrolases"/>
    <property type="match status" value="1"/>
</dbReference>
<dbReference type="Proteomes" id="UP000317650">
    <property type="component" value="Chromosome 5"/>
</dbReference>
<dbReference type="GO" id="GO:0005524">
    <property type="term" value="F:ATP binding"/>
    <property type="evidence" value="ECO:0007669"/>
    <property type="project" value="UniProtKB-KW"/>
</dbReference>
<evidence type="ECO:0000313" key="9">
    <source>
        <dbReference type="EMBL" id="THU65483.1"/>
    </source>
</evidence>
<dbReference type="GO" id="GO:0033063">
    <property type="term" value="C:Rad51B-Rad51C-Rad51D-XRCC2 complex"/>
    <property type="evidence" value="ECO:0007669"/>
    <property type="project" value="TreeGrafter"/>
</dbReference>
<dbReference type="PROSITE" id="PS50162">
    <property type="entry name" value="RECA_2"/>
    <property type="match status" value="1"/>
</dbReference>
<dbReference type="GO" id="GO:0008821">
    <property type="term" value="F:crossover junction DNA endonuclease activity"/>
    <property type="evidence" value="ECO:0007669"/>
    <property type="project" value="TreeGrafter"/>
</dbReference>
<dbReference type="Gene3D" id="3.40.50.300">
    <property type="entry name" value="P-loop containing nucleotide triphosphate hydrolases"/>
    <property type="match status" value="1"/>
</dbReference>
<evidence type="ECO:0000313" key="10">
    <source>
        <dbReference type="Proteomes" id="UP000317650"/>
    </source>
</evidence>
<dbReference type="InterPro" id="IPR016467">
    <property type="entry name" value="DNA_recomb/repair_RecA-like"/>
</dbReference>
<dbReference type="AlphaFoldDB" id="A0A4S8JTM8"/>
<dbReference type="InterPro" id="IPR013632">
    <property type="entry name" value="Rad51_C"/>
</dbReference>
<gene>
    <name evidence="9" type="ORF">C4D60_Mb05t04130</name>
</gene>
<dbReference type="GO" id="GO:0005657">
    <property type="term" value="C:replication fork"/>
    <property type="evidence" value="ECO:0007669"/>
    <property type="project" value="TreeGrafter"/>
</dbReference>
<keyword evidence="2" id="KW-0547">Nucleotide-binding</keyword>
<evidence type="ECO:0000256" key="2">
    <source>
        <dbReference type="ARBA" id="ARBA00022741"/>
    </source>
</evidence>
<dbReference type="InterPro" id="IPR027417">
    <property type="entry name" value="P-loop_NTPase"/>
</dbReference>
<dbReference type="Pfam" id="PF08423">
    <property type="entry name" value="Rad51"/>
    <property type="match status" value="3"/>
</dbReference>
<keyword evidence="5" id="KW-0234">DNA repair</keyword>
<dbReference type="PIRSF" id="PIRSF005856">
    <property type="entry name" value="Rad51"/>
    <property type="match status" value="1"/>
</dbReference>
<comment type="subcellular location">
    <subcellularLocation>
        <location evidence="1">Nucleus</location>
    </subcellularLocation>
</comment>
<dbReference type="InterPro" id="IPR020588">
    <property type="entry name" value="RecA_ATP-bd"/>
</dbReference>
<dbReference type="InterPro" id="IPR052093">
    <property type="entry name" value="HR_Repair_Mediator"/>
</dbReference>
<dbReference type="PANTHER" id="PTHR46239:SF1">
    <property type="entry name" value="DNA REPAIR PROTEIN RAD51 HOMOLOG 3"/>
    <property type="match status" value="1"/>
</dbReference>
<name>A0A4S8JTM8_MUSBA</name>
<evidence type="ECO:0000256" key="1">
    <source>
        <dbReference type="ARBA" id="ARBA00004123"/>
    </source>
</evidence>
<accession>A0A4S8JTM8</accession>
<reference evidence="9 10" key="1">
    <citation type="journal article" date="2019" name="Nat. Plants">
        <title>Genome sequencing of Musa balbisiana reveals subgenome evolution and function divergence in polyploid bananas.</title>
        <authorList>
            <person name="Yao X."/>
        </authorList>
    </citation>
    <scope>NUCLEOTIDE SEQUENCE [LARGE SCALE GENOMIC DNA]</scope>
    <source>
        <strain evidence="10">cv. DH-PKW</strain>
        <tissue evidence="9">Leaves</tissue>
    </source>
</reference>
<proteinExistence type="predicted"/>
<comment type="caution">
    <text evidence="9">The sequence shown here is derived from an EMBL/GenBank/DDBJ whole genome shotgun (WGS) entry which is preliminary data.</text>
</comment>
<keyword evidence="10" id="KW-1185">Reference proteome</keyword>
<dbReference type="GO" id="GO:0140664">
    <property type="term" value="F:ATP-dependent DNA damage sensor activity"/>
    <property type="evidence" value="ECO:0007669"/>
    <property type="project" value="InterPro"/>
</dbReference>
<organism evidence="9 10">
    <name type="scientific">Musa balbisiana</name>
    <name type="common">Banana</name>
    <dbReference type="NCBI Taxonomy" id="52838"/>
    <lineage>
        <taxon>Eukaryota</taxon>
        <taxon>Viridiplantae</taxon>
        <taxon>Streptophyta</taxon>
        <taxon>Embryophyta</taxon>
        <taxon>Tracheophyta</taxon>
        <taxon>Spermatophyta</taxon>
        <taxon>Magnoliopsida</taxon>
        <taxon>Liliopsida</taxon>
        <taxon>Zingiberales</taxon>
        <taxon>Musaceae</taxon>
        <taxon>Musa</taxon>
    </lineage>
</organism>
<dbReference type="CDD" id="cd19492">
    <property type="entry name" value="Rad51C"/>
    <property type="match status" value="1"/>
</dbReference>
<dbReference type="GO" id="GO:0000707">
    <property type="term" value="P:meiotic DNA recombinase assembly"/>
    <property type="evidence" value="ECO:0007669"/>
    <property type="project" value="TreeGrafter"/>
</dbReference>
<keyword evidence="6" id="KW-0539">Nucleus</keyword>
<dbReference type="STRING" id="52838.A0A4S8JTM8"/>
<evidence type="ECO:0000256" key="4">
    <source>
        <dbReference type="ARBA" id="ARBA00022840"/>
    </source>
</evidence>
<protein>
    <recommendedName>
        <fullName evidence="7">DNA repair protein RAD51 homolog 3</fullName>
    </recommendedName>
</protein>
<feature type="domain" description="RecA family profile 1" evidence="8">
    <location>
        <begin position="32"/>
        <end position="247"/>
    </location>
</feature>
<evidence type="ECO:0000256" key="5">
    <source>
        <dbReference type="ARBA" id="ARBA00023204"/>
    </source>
</evidence>